<sequence length="832" mass="92227">MRKNVAVAVIGALSLAACAGAAVLATGCSQADKQISVDLYDYETLCVRDYYDIKFADYLPDAENCGAYADGLEFTVMEDRVRLSGLREGTFDVYLGAEGEEALRLSLSFTSTANYNLVNGGFESGTLEGWEGDLLFDVCDEVTYFDNLYTPTPSVGQDGWYFLDSFGMADGLNREGKTGDIRSSEFLAGGSGYITFKLGGGCSEDVSLSLMCGEETVAVFNNYAFSDPYRSLGLTEYFYRIPDAYMGRSLYFQLHDGASADFGGITADSFRTYYEEAPDVSAMYEAGFSSEKNNGSDWVGYEGGNGTQRAYSPWFTLTDNLAFTLKGGNAEGLKLRLVSEQGEELAIFNNWRKTESSYIYVTDGLSGTRCRFVLDDTDRNSDLEVTEYHLTDDVPDDMSVFGAGFMQGEPYDLDHYLRPEEAPLELDGDFETLENWFTVDMEGYAIYEDAPFFADIYTNNPPVYGADGKFLTGGYLGGDMSGFAGTGTLYSRAFTVGGSGFITFKLGGNNLETLSLRLMKYEEDGNHTEITRFNNYLFSDPYRSMALTTYGYQIPAKYMGEICFFMLVDEEKTASFGALSLDSVQTYYEIAPDVFSGSVAAISDRTDSITIAEDKNIYPAGYMVPYFSDLTQHLGLDGAGELLRNGGFEQGSSGWFSADPNAFSSYRVSSETTYFEAFYPNNIPVFNKTGTYFLNGFSNESFRGNIYSQAFVANGWITFKLGGGNSEGLRFKLMRYVDGIQDEEIAVFNNYLFSDPYRSMTMTRYAYRIPEEYNGEYCYFVIEDTLTTNFGAITVDEVVTQYDTPPVIDGRPTDDPKDDTTFMAGYQGAAYV</sequence>
<feature type="signal peptide" evidence="1">
    <location>
        <begin position="1"/>
        <end position="21"/>
    </location>
</feature>
<name>A0A9D2IV52_9FIRM</name>
<dbReference type="AlphaFoldDB" id="A0A9D2IV52"/>
<proteinExistence type="predicted"/>
<keyword evidence="1" id="KW-0732">Signal</keyword>
<reference evidence="2" key="1">
    <citation type="journal article" date="2021" name="PeerJ">
        <title>Extensive microbial diversity within the chicken gut microbiome revealed by metagenomics and culture.</title>
        <authorList>
            <person name="Gilroy R."/>
            <person name="Ravi A."/>
            <person name="Getino M."/>
            <person name="Pursley I."/>
            <person name="Horton D.L."/>
            <person name="Alikhan N.F."/>
            <person name="Baker D."/>
            <person name="Gharbi K."/>
            <person name="Hall N."/>
            <person name="Watson M."/>
            <person name="Adriaenssens E.M."/>
            <person name="Foster-Nyarko E."/>
            <person name="Jarju S."/>
            <person name="Secka A."/>
            <person name="Antonio M."/>
            <person name="Oren A."/>
            <person name="Chaudhuri R.R."/>
            <person name="La Ragione R."/>
            <person name="Hildebrand F."/>
            <person name="Pallen M.J."/>
        </authorList>
    </citation>
    <scope>NUCLEOTIDE SEQUENCE</scope>
    <source>
        <strain evidence="2">CHK33-5263</strain>
    </source>
</reference>
<dbReference type="EMBL" id="DXBS01000059">
    <property type="protein sequence ID" value="HIZ24406.1"/>
    <property type="molecule type" value="Genomic_DNA"/>
</dbReference>
<evidence type="ECO:0000313" key="3">
    <source>
        <dbReference type="Proteomes" id="UP000824044"/>
    </source>
</evidence>
<comment type="caution">
    <text evidence="2">The sequence shown here is derived from an EMBL/GenBank/DDBJ whole genome shotgun (WGS) entry which is preliminary data.</text>
</comment>
<dbReference type="Proteomes" id="UP000824044">
    <property type="component" value="Unassembled WGS sequence"/>
</dbReference>
<gene>
    <name evidence="2" type="ORF">H9812_02885</name>
</gene>
<dbReference type="PROSITE" id="PS51257">
    <property type="entry name" value="PROKAR_LIPOPROTEIN"/>
    <property type="match status" value="1"/>
</dbReference>
<evidence type="ECO:0000313" key="2">
    <source>
        <dbReference type="EMBL" id="HIZ24406.1"/>
    </source>
</evidence>
<dbReference type="Gene3D" id="2.60.120.260">
    <property type="entry name" value="Galactose-binding domain-like"/>
    <property type="match status" value="1"/>
</dbReference>
<evidence type="ECO:0000256" key="1">
    <source>
        <dbReference type="SAM" id="SignalP"/>
    </source>
</evidence>
<protein>
    <submittedName>
        <fullName evidence="2">Uncharacterized protein</fullName>
    </submittedName>
</protein>
<organism evidence="2 3">
    <name type="scientific">Candidatus Gallimonas intestinigallinarum</name>
    <dbReference type="NCBI Taxonomy" id="2838604"/>
    <lineage>
        <taxon>Bacteria</taxon>
        <taxon>Bacillati</taxon>
        <taxon>Bacillota</taxon>
        <taxon>Clostridia</taxon>
        <taxon>Candidatus Gallimonas</taxon>
    </lineage>
</organism>
<reference evidence="2" key="2">
    <citation type="submission" date="2021-04" db="EMBL/GenBank/DDBJ databases">
        <authorList>
            <person name="Gilroy R."/>
        </authorList>
    </citation>
    <scope>NUCLEOTIDE SEQUENCE</scope>
    <source>
        <strain evidence="2">CHK33-5263</strain>
    </source>
</reference>
<accession>A0A9D2IV52</accession>
<feature type="chain" id="PRO_5038736883" evidence="1">
    <location>
        <begin position="22"/>
        <end position="832"/>
    </location>
</feature>